<dbReference type="Proteomes" id="UP000681722">
    <property type="component" value="Unassembled WGS sequence"/>
</dbReference>
<comment type="caution">
    <text evidence="1">The sequence shown here is derived from an EMBL/GenBank/DDBJ whole genome shotgun (WGS) entry which is preliminary data.</text>
</comment>
<accession>A0A8S2NUI9</accession>
<gene>
    <name evidence="1" type="ORF">SRO942_LOCUS26085</name>
</gene>
<organism evidence="1 2">
    <name type="scientific">Didymodactylos carnosus</name>
    <dbReference type="NCBI Taxonomy" id="1234261"/>
    <lineage>
        <taxon>Eukaryota</taxon>
        <taxon>Metazoa</taxon>
        <taxon>Spiralia</taxon>
        <taxon>Gnathifera</taxon>
        <taxon>Rotifera</taxon>
        <taxon>Eurotatoria</taxon>
        <taxon>Bdelloidea</taxon>
        <taxon>Philodinida</taxon>
        <taxon>Philodinidae</taxon>
        <taxon>Didymodactylos</taxon>
    </lineage>
</organism>
<proteinExistence type="predicted"/>
<protein>
    <submittedName>
        <fullName evidence="1">Uncharacterized protein</fullName>
    </submittedName>
</protein>
<evidence type="ECO:0000313" key="1">
    <source>
        <dbReference type="EMBL" id="CAF4015933.1"/>
    </source>
</evidence>
<evidence type="ECO:0000313" key="2">
    <source>
        <dbReference type="Proteomes" id="UP000681722"/>
    </source>
</evidence>
<dbReference type="AlphaFoldDB" id="A0A8S2NUI9"/>
<feature type="non-terminal residue" evidence="1">
    <location>
        <position position="1"/>
    </location>
</feature>
<dbReference type="OrthoDB" id="7695299at2759"/>
<dbReference type="EMBL" id="CAJOBC010013456">
    <property type="protein sequence ID" value="CAF4015933.1"/>
    <property type="molecule type" value="Genomic_DNA"/>
</dbReference>
<name>A0A8S2NUI9_9BILA</name>
<sequence length="73" mass="8195">RWDSRWSSINAIMVNYESIIVALKDLIDEGDHCSVDARGILSAIQEPVFIVIMFILNKLFGSIKILSDQLKGS</sequence>
<reference evidence="1" key="1">
    <citation type="submission" date="2021-02" db="EMBL/GenBank/DDBJ databases">
        <authorList>
            <person name="Nowell W R."/>
        </authorList>
    </citation>
    <scope>NUCLEOTIDE SEQUENCE</scope>
</reference>